<protein>
    <submittedName>
        <fullName evidence="1">Uncharacterized protein</fullName>
    </submittedName>
</protein>
<accession>A0A4C1UZ03</accession>
<dbReference type="AlphaFoldDB" id="A0A4C1UZ03"/>
<name>A0A4C1UZ03_EUMVA</name>
<evidence type="ECO:0000313" key="1">
    <source>
        <dbReference type="EMBL" id="GBP31192.1"/>
    </source>
</evidence>
<keyword evidence="2" id="KW-1185">Reference proteome</keyword>
<dbReference type="EMBL" id="BGZK01000242">
    <property type="protein sequence ID" value="GBP31192.1"/>
    <property type="molecule type" value="Genomic_DNA"/>
</dbReference>
<proteinExistence type="predicted"/>
<comment type="caution">
    <text evidence="1">The sequence shown here is derived from an EMBL/GenBank/DDBJ whole genome shotgun (WGS) entry which is preliminary data.</text>
</comment>
<dbReference type="Proteomes" id="UP000299102">
    <property type="component" value="Unassembled WGS sequence"/>
</dbReference>
<gene>
    <name evidence="1" type="ORF">EVAR_21630_1</name>
</gene>
<organism evidence="1 2">
    <name type="scientific">Eumeta variegata</name>
    <name type="common">Bagworm moth</name>
    <name type="synonym">Eumeta japonica</name>
    <dbReference type="NCBI Taxonomy" id="151549"/>
    <lineage>
        <taxon>Eukaryota</taxon>
        <taxon>Metazoa</taxon>
        <taxon>Ecdysozoa</taxon>
        <taxon>Arthropoda</taxon>
        <taxon>Hexapoda</taxon>
        <taxon>Insecta</taxon>
        <taxon>Pterygota</taxon>
        <taxon>Neoptera</taxon>
        <taxon>Endopterygota</taxon>
        <taxon>Lepidoptera</taxon>
        <taxon>Glossata</taxon>
        <taxon>Ditrysia</taxon>
        <taxon>Tineoidea</taxon>
        <taxon>Psychidae</taxon>
        <taxon>Oiketicinae</taxon>
        <taxon>Eumeta</taxon>
    </lineage>
</organism>
<reference evidence="1 2" key="1">
    <citation type="journal article" date="2019" name="Commun. Biol.">
        <title>The bagworm genome reveals a unique fibroin gene that provides high tensile strength.</title>
        <authorList>
            <person name="Kono N."/>
            <person name="Nakamura H."/>
            <person name="Ohtoshi R."/>
            <person name="Tomita M."/>
            <person name="Numata K."/>
            <person name="Arakawa K."/>
        </authorList>
    </citation>
    <scope>NUCLEOTIDE SEQUENCE [LARGE SCALE GENOMIC DNA]</scope>
</reference>
<evidence type="ECO:0000313" key="2">
    <source>
        <dbReference type="Proteomes" id="UP000299102"/>
    </source>
</evidence>
<sequence>MKIWKSVAHIIIRPACLRLRCRRGAGAFVVGRVGGHCSGSGESSASSAEATGVRAAARTFFKYDALSNSRHVCTQASL</sequence>